<evidence type="ECO:0000259" key="1">
    <source>
        <dbReference type="Pfam" id="PF14576"/>
    </source>
</evidence>
<keyword evidence="4" id="KW-1185">Reference proteome</keyword>
<evidence type="ECO:0000313" key="3">
    <source>
        <dbReference type="EMBL" id="KAF3951372.1"/>
    </source>
</evidence>
<dbReference type="Pfam" id="PF14577">
    <property type="entry name" value="SEO_C"/>
    <property type="match status" value="2"/>
</dbReference>
<feature type="domain" description="Sieve element occlusion C-terminal" evidence="2">
    <location>
        <begin position="442"/>
        <end position="514"/>
    </location>
</feature>
<reference evidence="3" key="1">
    <citation type="submission" date="2020-03" db="EMBL/GenBank/DDBJ databases">
        <title>Castanea mollissima Vanexum genome sequencing.</title>
        <authorList>
            <person name="Staton M."/>
        </authorList>
    </citation>
    <scope>NUCLEOTIDE SEQUENCE</scope>
    <source>
        <tissue evidence="3">Leaf</tissue>
    </source>
</reference>
<dbReference type="Pfam" id="PF14576">
    <property type="entry name" value="SEO_N"/>
    <property type="match status" value="1"/>
</dbReference>
<evidence type="ECO:0000313" key="4">
    <source>
        <dbReference type="Proteomes" id="UP000737018"/>
    </source>
</evidence>
<dbReference type="Gene3D" id="3.40.30.10">
    <property type="entry name" value="Glutaredoxin"/>
    <property type="match status" value="1"/>
</dbReference>
<organism evidence="3 4">
    <name type="scientific">Castanea mollissima</name>
    <name type="common">Chinese chestnut</name>
    <dbReference type="NCBI Taxonomy" id="60419"/>
    <lineage>
        <taxon>Eukaryota</taxon>
        <taxon>Viridiplantae</taxon>
        <taxon>Streptophyta</taxon>
        <taxon>Embryophyta</taxon>
        <taxon>Tracheophyta</taxon>
        <taxon>Spermatophyta</taxon>
        <taxon>Magnoliopsida</taxon>
        <taxon>eudicotyledons</taxon>
        <taxon>Gunneridae</taxon>
        <taxon>Pentapetalae</taxon>
        <taxon>rosids</taxon>
        <taxon>fabids</taxon>
        <taxon>Fagales</taxon>
        <taxon>Fagaceae</taxon>
        <taxon>Castanea</taxon>
    </lineage>
</organism>
<dbReference type="PANTHER" id="PTHR33232:SF18">
    <property type="entry name" value="PROTEIN SIEVE ELEMENT OCCLUSION B-LIKE"/>
    <property type="match status" value="1"/>
</dbReference>
<accession>A0A8J4VB45</accession>
<protein>
    <recommendedName>
        <fullName evidence="5">Sieve element occlusion</fullName>
    </recommendedName>
</protein>
<dbReference type="EMBL" id="JRKL02004976">
    <property type="protein sequence ID" value="KAF3951372.1"/>
    <property type="molecule type" value="Genomic_DNA"/>
</dbReference>
<dbReference type="InterPro" id="IPR027942">
    <property type="entry name" value="SEO_N"/>
</dbReference>
<evidence type="ECO:0008006" key="5">
    <source>
        <dbReference type="Google" id="ProtNLM"/>
    </source>
</evidence>
<comment type="caution">
    <text evidence="3">The sequence shown here is derived from an EMBL/GenBank/DDBJ whole genome shotgun (WGS) entry which is preliminary data.</text>
</comment>
<dbReference type="OrthoDB" id="1484147at2759"/>
<dbReference type="Proteomes" id="UP000737018">
    <property type="component" value="Unassembled WGS sequence"/>
</dbReference>
<dbReference type="AlphaFoldDB" id="A0A8J4VB45"/>
<feature type="domain" description="Sieve element occlusion C-terminal" evidence="2">
    <location>
        <begin position="520"/>
        <end position="651"/>
    </location>
</feature>
<name>A0A8J4VB45_9ROSI</name>
<gene>
    <name evidence="3" type="ORF">CMV_022968</name>
</gene>
<evidence type="ECO:0000259" key="2">
    <source>
        <dbReference type="Pfam" id="PF14577"/>
    </source>
</evidence>
<dbReference type="InterPro" id="IPR027944">
    <property type="entry name" value="SEO_C"/>
</dbReference>
<proteinExistence type="predicted"/>
<dbReference type="GO" id="GO:0010088">
    <property type="term" value="P:phloem development"/>
    <property type="evidence" value="ECO:0007669"/>
    <property type="project" value="InterPro"/>
</dbReference>
<dbReference type="PANTHER" id="PTHR33232">
    <property type="entry name" value="PROTEIN SIEVE ELEMENT OCCLUSION B-LIKE"/>
    <property type="match status" value="1"/>
</dbReference>
<dbReference type="InterPro" id="IPR039299">
    <property type="entry name" value="SEOA"/>
</dbReference>
<sequence length="700" mass="80613">MACNKKPFQMTDDEIKKEISVPGIHTTEKFDVASLFAIVTNILKPATIAADNVIRGTKQPHMEIKGERVIATSFIPPLCTLKELSYEMVCKDPSEETAYKTTKSILEKLKNYSWHVRAVLTLAAFTLDYGDFCRHLDQFHSSDQLTKSMGILKGIPALLTRPSIDYNHESAIVEVNKLIKDTLNVIDCIVTLEERCVKYNPKDVPALSIATDNISVYVFWAIITVVVCTTRMCCLIKDERKTQELSRFAEKINAIHVKLKLQIQLCNEEIEKIEAYWKLIRFLKEPLDIVEVLKVLLFASDNRQQVKIFHNELILEAVKTKKVLLFFSGMDVDNITEYVSILNPIYEKVTSNNEYKIVWIPIVEQWTIEMQKKFELLRSKMSWFVVQNFSSTSAIKYVKEQWHYKNEPIIVALNSQGTVEHYNAVHMIKIWGTSAFPLTHRRDEELRKREDWFGSLVIEFSADISTWIKEEKHIFFYGGKDSTWIKEFCKEATGLANDDVKGARISLFNVGKDSGIERRFWKLIDNFFLYKSHMVTEVGTVTKEIQKLLSYKNEKGWVVLCKGARLVFSGYGTTVLTVLKNFDEWKQCLNDSAFSFEVCLEKYYNEQLREDGLPCRDFDIPKIDGLLIPNCRKCPDCSEIMEMSIRFKCCHQNQHGFNLNCSHNNGHVTKVQLKEKVSPVSLVCGMTVTAACESHCQNKC</sequence>
<feature type="domain" description="Sieve element occlusion N-terminal" evidence="1">
    <location>
        <begin position="11"/>
        <end position="286"/>
    </location>
</feature>